<dbReference type="GO" id="GO:0008794">
    <property type="term" value="F:arsenate reductase (glutaredoxin) activity"/>
    <property type="evidence" value="ECO:0007669"/>
    <property type="project" value="UniProtKB-UniRule"/>
</dbReference>
<evidence type="ECO:0000256" key="2">
    <source>
        <dbReference type="ARBA" id="ARBA00023002"/>
    </source>
</evidence>
<gene>
    <name evidence="5" type="primary">arsC</name>
    <name evidence="5" type="ORF">HF682_08415</name>
</gene>
<keyword evidence="6" id="KW-1185">Reference proteome</keyword>
<evidence type="ECO:0000313" key="5">
    <source>
        <dbReference type="EMBL" id="NLR75181.1"/>
    </source>
</evidence>
<dbReference type="PANTHER" id="PTHR30041:SF4">
    <property type="entry name" value="ARSENATE REDUCTASE"/>
    <property type="match status" value="1"/>
</dbReference>
<keyword evidence="2 4" id="KW-0560">Oxidoreductase</keyword>
<dbReference type="AlphaFoldDB" id="A0A847RZT8"/>
<reference evidence="5 6" key="1">
    <citation type="submission" date="2020-04" db="EMBL/GenBank/DDBJ databases">
        <title>Draft genome of Leeia sp. IMCC25680.</title>
        <authorList>
            <person name="Song J."/>
            <person name="Cho J.-C."/>
        </authorList>
    </citation>
    <scope>NUCLEOTIDE SEQUENCE [LARGE SCALE GENOMIC DNA]</scope>
    <source>
        <strain evidence="5 6">IMCC25680</strain>
    </source>
</reference>
<dbReference type="Proteomes" id="UP000587991">
    <property type="component" value="Unassembled WGS sequence"/>
</dbReference>
<comment type="catalytic activity">
    <reaction evidence="4">
        <text>[glutaredoxin]-dithiol + arsenate + glutathione + H(+) = glutathionyl-S-S-[glutaredoxin] + arsenite + H2O</text>
        <dbReference type="Rhea" id="RHEA:22016"/>
        <dbReference type="Rhea" id="RHEA-COMP:10729"/>
        <dbReference type="Rhea" id="RHEA-COMP:17668"/>
        <dbReference type="ChEBI" id="CHEBI:15377"/>
        <dbReference type="ChEBI" id="CHEBI:15378"/>
        <dbReference type="ChEBI" id="CHEBI:29242"/>
        <dbReference type="ChEBI" id="CHEBI:29950"/>
        <dbReference type="ChEBI" id="CHEBI:48597"/>
        <dbReference type="ChEBI" id="CHEBI:57925"/>
        <dbReference type="ChEBI" id="CHEBI:146199"/>
        <dbReference type="EC" id="1.20.4.1"/>
    </reaction>
</comment>
<comment type="caution">
    <text evidence="5">The sequence shown here is derived from an EMBL/GenBank/DDBJ whole genome shotgun (WGS) entry which is preliminary data.</text>
</comment>
<dbReference type="InterPro" id="IPR006660">
    <property type="entry name" value="Arsenate_reductase-like"/>
</dbReference>
<evidence type="ECO:0000313" key="6">
    <source>
        <dbReference type="Proteomes" id="UP000587991"/>
    </source>
</evidence>
<evidence type="ECO:0000256" key="4">
    <source>
        <dbReference type="RuleBase" id="RU362029"/>
    </source>
</evidence>
<dbReference type="InterPro" id="IPR036249">
    <property type="entry name" value="Thioredoxin-like_sf"/>
</dbReference>
<protein>
    <recommendedName>
        <fullName evidence="4">Arsenate reductase</fullName>
        <ecNumber evidence="4">1.20.4.1</ecNumber>
    </recommendedName>
</protein>
<dbReference type="PANTHER" id="PTHR30041">
    <property type="entry name" value="ARSENATE REDUCTASE"/>
    <property type="match status" value="1"/>
</dbReference>
<dbReference type="Gene3D" id="3.40.30.10">
    <property type="entry name" value="Glutaredoxin"/>
    <property type="match status" value="1"/>
</dbReference>
<name>A0A847RZT8_9NEIS</name>
<dbReference type="CDD" id="cd03034">
    <property type="entry name" value="ArsC_ArsC"/>
    <property type="match status" value="1"/>
</dbReference>
<dbReference type="EMBL" id="JABAIM010000001">
    <property type="protein sequence ID" value="NLR75181.1"/>
    <property type="molecule type" value="Genomic_DNA"/>
</dbReference>
<dbReference type="EC" id="1.20.4.1" evidence="4"/>
<dbReference type="NCBIfam" id="TIGR00014">
    <property type="entry name" value="arsC"/>
    <property type="match status" value="1"/>
</dbReference>
<accession>A0A847RZT8</accession>
<dbReference type="InterPro" id="IPR006659">
    <property type="entry name" value="Arsenate_reductase"/>
</dbReference>
<evidence type="ECO:0000256" key="1">
    <source>
        <dbReference type="ARBA" id="ARBA00007198"/>
    </source>
</evidence>
<proteinExistence type="inferred from homology"/>
<organism evidence="5 6">
    <name type="scientific">Leeia aquatica</name>
    <dbReference type="NCBI Taxonomy" id="2725557"/>
    <lineage>
        <taxon>Bacteria</taxon>
        <taxon>Pseudomonadati</taxon>
        <taxon>Pseudomonadota</taxon>
        <taxon>Betaproteobacteria</taxon>
        <taxon>Neisseriales</taxon>
        <taxon>Leeiaceae</taxon>
        <taxon>Leeia</taxon>
    </lineage>
</organism>
<dbReference type="SUPFAM" id="SSF52833">
    <property type="entry name" value="Thioredoxin-like"/>
    <property type="match status" value="1"/>
</dbReference>
<dbReference type="Pfam" id="PF03960">
    <property type="entry name" value="ArsC"/>
    <property type="match status" value="1"/>
</dbReference>
<comment type="similarity">
    <text evidence="1 3 4">Belongs to the ArsC family.</text>
</comment>
<dbReference type="PROSITE" id="PS51353">
    <property type="entry name" value="ARSC"/>
    <property type="match status" value="1"/>
</dbReference>
<evidence type="ECO:0000256" key="3">
    <source>
        <dbReference type="PROSITE-ProRule" id="PRU01282"/>
    </source>
</evidence>
<dbReference type="RefSeq" id="WP_168876730.1">
    <property type="nucleotide sequence ID" value="NZ_JABAIM010000001.1"/>
</dbReference>
<sequence length="125" mass="13945">MRVQYYHNPACSKSRQGLATLQARGIEVELVSYLQQPPSVEELDRLLQRLGMDDPRQLMRQQEAEFKELGLAEASLSRAHLLAAMVAHPRLIERPIVVCGEQALVARPSERLAPWLDALFGASAA</sequence>